<dbReference type="AlphaFoldDB" id="A0A942T0S3"/>
<dbReference type="GO" id="GO:0055085">
    <property type="term" value="P:transmembrane transport"/>
    <property type="evidence" value="ECO:0007669"/>
    <property type="project" value="InterPro"/>
</dbReference>
<dbReference type="PROSITE" id="PS50928">
    <property type="entry name" value="ABC_TM1"/>
    <property type="match status" value="1"/>
</dbReference>
<evidence type="ECO:0000256" key="3">
    <source>
        <dbReference type="ARBA" id="ARBA00022475"/>
    </source>
</evidence>
<dbReference type="SUPFAM" id="SSF161098">
    <property type="entry name" value="MetI-like"/>
    <property type="match status" value="1"/>
</dbReference>
<evidence type="ECO:0000259" key="8">
    <source>
        <dbReference type="PROSITE" id="PS50928"/>
    </source>
</evidence>
<proteinExistence type="inferred from homology"/>
<dbReference type="RefSeq" id="WP_213144008.1">
    <property type="nucleotide sequence ID" value="NZ_JAGYPE020000032.1"/>
</dbReference>
<dbReference type="Pfam" id="PF00528">
    <property type="entry name" value="BPD_transp_1"/>
    <property type="match status" value="1"/>
</dbReference>
<reference evidence="9" key="1">
    <citation type="submission" date="2021-05" db="EMBL/GenBank/DDBJ databases">
        <title>Novel Bacillus species.</title>
        <authorList>
            <person name="Liu G."/>
        </authorList>
    </citation>
    <scope>NUCLEOTIDE SEQUENCE</scope>
    <source>
        <strain evidence="9 11">FJAT-50051</strain>
    </source>
</reference>
<dbReference type="PANTHER" id="PTHR30151:SF0">
    <property type="entry name" value="ABC TRANSPORTER PERMEASE PROTEIN MJ0413-RELATED"/>
    <property type="match status" value="1"/>
</dbReference>
<evidence type="ECO:0000256" key="5">
    <source>
        <dbReference type="ARBA" id="ARBA00022989"/>
    </source>
</evidence>
<dbReference type="InterPro" id="IPR035906">
    <property type="entry name" value="MetI-like_sf"/>
</dbReference>
<comment type="similarity">
    <text evidence="7">Belongs to the binding-protein-dependent transport system permease family.</text>
</comment>
<name>A0A942T0S3_9BACI</name>
<evidence type="ECO:0000256" key="2">
    <source>
        <dbReference type="ARBA" id="ARBA00022448"/>
    </source>
</evidence>
<evidence type="ECO:0000313" key="11">
    <source>
        <dbReference type="Proteomes" id="UP000677265"/>
    </source>
</evidence>
<sequence length="276" mass="30180">MEADTSITNKSNQKVLVKSNVSRAEGITGKGWLVLSLGVAIILWTILSFIPSTARSFPNIIKVTESIGTMIQRGVFWRDIASSLISVVSGFSLGFIISLPVAVLMAWYRPIRLIIEPWIQFIRNIPPLAYVPLVVISAGVGRTPQIIVITIATFLTMSITIYQGVRNIDPTLIKAARVLGAKDRDIFLKVIAPASLPFIMTAIRLGTAVGLTSLIAAESTGASAGLGMRIRALNNTFESSSMLLYIIIIGIIGLIFERLVKLLERRLTGWQEKKEM</sequence>
<protein>
    <submittedName>
        <fullName evidence="9">ABC transporter permease</fullName>
    </submittedName>
</protein>
<dbReference type="EMBL" id="JAGYPE010000004">
    <property type="protein sequence ID" value="MBS4184095.1"/>
    <property type="molecule type" value="Genomic_DNA"/>
</dbReference>
<dbReference type="Gene3D" id="1.10.3720.10">
    <property type="entry name" value="MetI-like"/>
    <property type="match status" value="1"/>
</dbReference>
<comment type="subcellular location">
    <subcellularLocation>
        <location evidence="1 7">Cell membrane</location>
        <topology evidence="1 7">Multi-pass membrane protein</topology>
    </subcellularLocation>
</comment>
<keyword evidence="5 7" id="KW-1133">Transmembrane helix</keyword>
<keyword evidence="6 7" id="KW-0472">Membrane</keyword>
<comment type="caution">
    <text evidence="9">The sequence shown here is derived from an EMBL/GenBank/DDBJ whole genome shotgun (WGS) entry which is preliminary data.</text>
</comment>
<dbReference type="Proteomes" id="UP000677265">
    <property type="component" value="Unassembled WGS sequence"/>
</dbReference>
<evidence type="ECO:0000256" key="4">
    <source>
        <dbReference type="ARBA" id="ARBA00022692"/>
    </source>
</evidence>
<feature type="transmembrane region" description="Helical" evidence="7">
    <location>
        <begin position="186"/>
        <end position="205"/>
    </location>
</feature>
<feature type="domain" description="ABC transmembrane type-1" evidence="8">
    <location>
        <begin position="80"/>
        <end position="260"/>
    </location>
</feature>
<evidence type="ECO:0000256" key="1">
    <source>
        <dbReference type="ARBA" id="ARBA00004651"/>
    </source>
</evidence>
<dbReference type="PANTHER" id="PTHR30151">
    <property type="entry name" value="ALKANE SULFONATE ABC TRANSPORTER-RELATED, MEMBRANE SUBUNIT"/>
    <property type="match status" value="1"/>
</dbReference>
<gene>
    <name evidence="10" type="ORF">KHB02_016915</name>
    <name evidence="9" type="ORF">KHB02_22125</name>
</gene>
<feature type="transmembrane region" description="Helical" evidence="7">
    <location>
        <begin position="121"/>
        <end position="140"/>
    </location>
</feature>
<keyword evidence="11" id="KW-1185">Reference proteome</keyword>
<evidence type="ECO:0000256" key="7">
    <source>
        <dbReference type="RuleBase" id="RU363032"/>
    </source>
</evidence>
<dbReference type="CDD" id="cd06261">
    <property type="entry name" value="TM_PBP2"/>
    <property type="match status" value="1"/>
</dbReference>
<dbReference type="InterPro" id="IPR000515">
    <property type="entry name" value="MetI-like"/>
</dbReference>
<evidence type="ECO:0000313" key="10">
    <source>
        <dbReference type="EMBL" id="MCH6267201.1"/>
    </source>
</evidence>
<dbReference type="EMBL" id="JAGYPE020000032">
    <property type="protein sequence ID" value="MCH6267201.1"/>
    <property type="molecule type" value="Genomic_DNA"/>
</dbReference>
<keyword evidence="3" id="KW-1003">Cell membrane</keyword>
<accession>A0A942T0S3</accession>
<organism evidence="9">
    <name type="scientific">Neobacillus citreus</name>
    <dbReference type="NCBI Taxonomy" id="2833578"/>
    <lineage>
        <taxon>Bacteria</taxon>
        <taxon>Bacillati</taxon>
        <taxon>Bacillota</taxon>
        <taxon>Bacilli</taxon>
        <taxon>Bacillales</taxon>
        <taxon>Bacillaceae</taxon>
        <taxon>Neobacillus</taxon>
    </lineage>
</organism>
<keyword evidence="2 7" id="KW-0813">Transport</keyword>
<feature type="transmembrane region" description="Helical" evidence="7">
    <location>
        <begin position="242"/>
        <end position="260"/>
    </location>
</feature>
<keyword evidence="4 7" id="KW-0812">Transmembrane</keyword>
<feature type="transmembrane region" description="Helical" evidence="7">
    <location>
        <begin position="84"/>
        <end position="109"/>
    </location>
</feature>
<evidence type="ECO:0000256" key="6">
    <source>
        <dbReference type="ARBA" id="ARBA00023136"/>
    </source>
</evidence>
<feature type="transmembrane region" description="Helical" evidence="7">
    <location>
        <begin position="146"/>
        <end position="165"/>
    </location>
</feature>
<dbReference type="GO" id="GO:0005886">
    <property type="term" value="C:plasma membrane"/>
    <property type="evidence" value="ECO:0007669"/>
    <property type="project" value="UniProtKB-SubCell"/>
</dbReference>
<feature type="transmembrane region" description="Helical" evidence="7">
    <location>
        <begin position="32"/>
        <end position="50"/>
    </location>
</feature>
<evidence type="ECO:0000313" key="9">
    <source>
        <dbReference type="EMBL" id="MBS4184095.1"/>
    </source>
</evidence>